<evidence type="ECO:0000313" key="2">
    <source>
        <dbReference type="Proteomes" id="UP001206925"/>
    </source>
</evidence>
<proteinExistence type="predicted"/>
<dbReference type="EMBL" id="JAMZMK010010140">
    <property type="protein sequence ID" value="KAI7732836.1"/>
    <property type="molecule type" value="Genomic_DNA"/>
</dbReference>
<organism evidence="1 2">
    <name type="scientific">Ambrosia artemisiifolia</name>
    <name type="common">Common ragweed</name>
    <dbReference type="NCBI Taxonomy" id="4212"/>
    <lineage>
        <taxon>Eukaryota</taxon>
        <taxon>Viridiplantae</taxon>
        <taxon>Streptophyta</taxon>
        <taxon>Embryophyta</taxon>
        <taxon>Tracheophyta</taxon>
        <taxon>Spermatophyta</taxon>
        <taxon>Magnoliopsida</taxon>
        <taxon>eudicotyledons</taxon>
        <taxon>Gunneridae</taxon>
        <taxon>Pentapetalae</taxon>
        <taxon>asterids</taxon>
        <taxon>campanulids</taxon>
        <taxon>Asterales</taxon>
        <taxon>Asteraceae</taxon>
        <taxon>Asteroideae</taxon>
        <taxon>Heliantheae alliance</taxon>
        <taxon>Heliantheae</taxon>
        <taxon>Ambrosia</taxon>
    </lineage>
</organism>
<dbReference type="PANTHER" id="PTHR34223">
    <property type="entry name" value="OS11G0201299 PROTEIN"/>
    <property type="match status" value="1"/>
</dbReference>
<sequence>MDFPTDYMYGTADTFSFVFKATSTWELPALTSLYLRDVTLCCDENNDKYIDIFSKFVNLKNLSIIGCETNGFKVLNICLPLLSNLELDQPVNGSVKFINVVAPQLKNLTITDFGYKQYLISATNLVFLRYKGYHCFLHFPADDYLSLEKADICLKYPKCAHQVLRLLQQLRNVKFLTLSLEIVELLSLSMELISNQPSPFANLKSLKVHPERYLYEVRKLERVKMSSEVRGYLLDSSPGATFTMVSREEYDTKLAQNLIKQLRTFLEKEKAGTETKMTKMHEQGKAHVDVDMSWKKLNVQIEKGREKASFIIEMLKDINGVLTTLPASNRATIQPSFSTLLAETDIVMKKITDCIKMDCDENQRRLSLCFHELATNLQSSS</sequence>
<evidence type="ECO:0000313" key="1">
    <source>
        <dbReference type="EMBL" id="KAI7732836.1"/>
    </source>
</evidence>
<reference evidence="1" key="1">
    <citation type="submission" date="2022-06" db="EMBL/GenBank/DDBJ databases">
        <title>Uncovering the hologenomic basis of an extraordinary plant invasion.</title>
        <authorList>
            <person name="Bieker V.C."/>
            <person name="Martin M.D."/>
            <person name="Gilbert T."/>
            <person name="Hodgins K."/>
            <person name="Battlay P."/>
            <person name="Petersen B."/>
            <person name="Wilson J."/>
        </authorList>
    </citation>
    <scope>NUCLEOTIDE SEQUENCE</scope>
    <source>
        <strain evidence="1">AA19_3_7</strain>
        <tissue evidence="1">Leaf</tissue>
    </source>
</reference>
<dbReference type="Proteomes" id="UP001206925">
    <property type="component" value="Unassembled WGS sequence"/>
</dbReference>
<dbReference type="InterPro" id="IPR053197">
    <property type="entry name" value="F-box_SCFL_complex_component"/>
</dbReference>
<gene>
    <name evidence="1" type="ORF">M8C21_022164</name>
</gene>
<keyword evidence="2" id="KW-1185">Reference proteome</keyword>
<dbReference type="AlphaFoldDB" id="A0AAD5G9Y1"/>
<name>A0AAD5G9Y1_AMBAR</name>
<accession>A0AAD5G9Y1</accession>
<protein>
    <submittedName>
        <fullName evidence="1">Uncharacterized protein</fullName>
    </submittedName>
</protein>
<dbReference type="PANTHER" id="PTHR34223:SF101">
    <property type="entry name" value="F-BOX DOMAIN-CONTAINING PROTEIN"/>
    <property type="match status" value="1"/>
</dbReference>
<comment type="caution">
    <text evidence="1">The sequence shown here is derived from an EMBL/GenBank/DDBJ whole genome shotgun (WGS) entry which is preliminary data.</text>
</comment>